<dbReference type="InterPro" id="IPR000524">
    <property type="entry name" value="Tscrpt_reg_HTH_GntR"/>
</dbReference>
<evidence type="ECO:0000256" key="3">
    <source>
        <dbReference type="ARBA" id="ARBA00023163"/>
    </source>
</evidence>
<dbReference type="PANTHER" id="PTHR43537">
    <property type="entry name" value="TRANSCRIPTIONAL REGULATOR, GNTR FAMILY"/>
    <property type="match status" value="1"/>
</dbReference>
<keyword evidence="2" id="KW-0238">DNA-binding</keyword>
<dbReference type="InterPro" id="IPR011711">
    <property type="entry name" value="GntR_C"/>
</dbReference>
<dbReference type="Gene3D" id="1.10.10.10">
    <property type="entry name" value="Winged helix-like DNA-binding domain superfamily/Winged helix DNA-binding domain"/>
    <property type="match status" value="1"/>
</dbReference>
<evidence type="ECO:0000256" key="4">
    <source>
        <dbReference type="SAM" id="MobiDB-lite"/>
    </source>
</evidence>
<protein>
    <submittedName>
        <fullName evidence="6">FCD domain-containing protein</fullName>
    </submittedName>
</protein>
<name>A0A418VRN2_9PROT</name>
<dbReference type="GO" id="GO:0003700">
    <property type="term" value="F:DNA-binding transcription factor activity"/>
    <property type="evidence" value="ECO:0007669"/>
    <property type="project" value="InterPro"/>
</dbReference>
<dbReference type="Gene3D" id="1.20.120.530">
    <property type="entry name" value="GntR ligand-binding domain-like"/>
    <property type="match status" value="1"/>
</dbReference>
<dbReference type="SMART" id="SM00895">
    <property type="entry name" value="FCD"/>
    <property type="match status" value="1"/>
</dbReference>
<dbReference type="EMBL" id="QYUL01000003">
    <property type="protein sequence ID" value="RJF79136.1"/>
    <property type="molecule type" value="Genomic_DNA"/>
</dbReference>
<dbReference type="RefSeq" id="WP_119832594.1">
    <property type="nucleotide sequence ID" value="NZ_QYUL01000003.1"/>
</dbReference>
<feature type="region of interest" description="Disordered" evidence="4">
    <location>
        <begin position="218"/>
        <end position="237"/>
    </location>
</feature>
<dbReference type="Pfam" id="PF07729">
    <property type="entry name" value="FCD"/>
    <property type="match status" value="1"/>
</dbReference>
<evidence type="ECO:0000256" key="2">
    <source>
        <dbReference type="ARBA" id="ARBA00023125"/>
    </source>
</evidence>
<dbReference type="SMART" id="SM00345">
    <property type="entry name" value="HTH_GNTR"/>
    <property type="match status" value="1"/>
</dbReference>
<keyword evidence="7" id="KW-1185">Reference proteome</keyword>
<dbReference type="OrthoDB" id="8638122at2"/>
<sequence>MADTPTEDTLANVAVQRIIDDIVSGALEPCAKLRIESLKEQYGMGASPLREALSRLTTLGFVTNESHRGFRVAPMSEADLQDITLNRRMVEREALLRSMRRDDDEWEVGVVAAFTRLERTVERLRSGQGAEGADLERAHKQFHAAVVAHCDSPRLLGLHDTLYDQAQRYRRLMMRGIQDLDEFLDHHAILLKALLGGDADAAASALVDHLNLTLKSVYPDSDAGGPARHRTNTAQNL</sequence>
<feature type="domain" description="HTH gntR-type" evidence="5">
    <location>
        <begin position="8"/>
        <end position="75"/>
    </location>
</feature>
<organism evidence="6 7">
    <name type="scientific">Azospirillum cavernae</name>
    <dbReference type="NCBI Taxonomy" id="2320860"/>
    <lineage>
        <taxon>Bacteria</taxon>
        <taxon>Pseudomonadati</taxon>
        <taxon>Pseudomonadota</taxon>
        <taxon>Alphaproteobacteria</taxon>
        <taxon>Rhodospirillales</taxon>
        <taxon>Azospirillaceae</taxon>
        <taxon>Azospirillum</taxon>
    </lineage>
</organism>
<gene>
    <name evidence="6" type="ORF">D3877_20120</name>
</gene>
<evidence type="ECO:0000313" key="7">
    <source>
        <dbReference type="Proteomes" id="UP000283458"/>
    </source>
</evidence>
<dbReference type="InterPro" id="IPR008920">
    <property type="entry name" value="TF_FadR/GntR_C"/>
</dbReference>
<proteinExistence type="predicted"/>
<dbReference type="SUPFAM" id="SSF46785">
    <property type="entry name" value="Winged helix' DNA-binding domain"/>
    <property type="match status" value="1"/>
</dbReference>
<dbReference type="GO" id="GO:0003677">
    <property type="term" value="F:DNA binding"/>
    <property type="evidence" value="ECO:0007669"/>
    <property type="project" value="UniProtKB-KW"/>
</dbReference>
<dbReference type="PANTHER" id="PTHR43537:SF20">
    <property type="entry name" value="HTH-TYPE TRANSCRIPTIONAL REPRESSOR GLAR"/>
    <property type="match status" value="1"/>
</dbReference>
<dbReference type="InterPro" id="IPR036388">
    <property type="entry name" value="WH-like_DNA-bd_sf"/>
</dbReference>
<evidence type="ECO:0000259" key="5">
    <source>
        <dbReference type="PROSITE" id="PS50949"/>
    </source>
</evidence>
<dbReference type="AlphaFoldDB" id="A0A418VRN2"/>
<dbReference type="SUPFAM" id="SSF48008">
    <property type="entry name" value="GntR ligand-binding domain-like"/>
    <property type="match status" value="1"/>
</dbReference>
<dbReference type="Proteomes" id="UP000283458">
    <property type="component" value="Unassembled WGS sequence"/>
</dbReference>
<evidence type="ECO:0000256" key="1">
    <source>
        <dbReference type="ARBA" id="ARBA00023015"/>
    </source>
</evidence>
<dbReference type="InterPro" id="IPR036390">
    <property type="entry name" value="WH_DNA-bd_sf"/>
</dbReference>
<keyword evidence="1" id="KW-0805">Transcription regulation</keyword>
<dbReference type="Pfam" id="PF00392">
    <property type="entry name" value="GntR"/>
    <property type="match status" value="1"/>
</dbReference>
<dbReference type="PROSITE" id="PS50949">
    <property type="entry name" value="HTH_GNTR"/>
    <property type="match status" value="1"/>
</dbReference>
<evidence type="ECO:0000313" key="6">
    <source>
        <dbReference type="EMBL" id="RJF79136.1"/>
    </source>
</evidence>
<keyword evidence="3" id="KW-0804">Transcription</keyword>
<comment type="caution">
    <text evidence="6">The sequence shown here is derived from an EMBL/GenBank/DDBJ whole genome shotgun (WGS) entry which is preliminary data.</text>
</comment>
<accession>A0A418VRN2</accession>
<reference evidence="6 7" key="1">
    <citation type="submission" date="2018-09" db="EMBL/GenBank/DDBJ databases">
        <authorList>
            <person name="Zhu H."/>
        </authorList>
    </citation>
    <scope>NUCLEOTIDE SEQUENCE [LARGE SCALE GENOMIC DNA]</scope>
    <source>
        <strain evidence="6 7">K2W22B-5</strain>
    </source>
</reference>